<dbReference type="InParanoid" id="B0DMM3"/>
<dbReference type="OrthoDB" id="3352285at2759"/>
<dbReference type="EMBL" id="DS547119">
    <property type="protein sequence ID" value="EDR04216.1"/>
    <property type="molecule type" value="Genomic_DNA"/>
</dbReference>
<feature type="transmembrane region" description="Helical" evidence="2">
    <location>
        <begin position="60"/>
        <end position="81"/>
    </location>
</feature>
<evidence type="ECO:0000313" key="4">
    <source>
        <dbReference type="Proteomes" id="UP000001194"/>
    </source>
</evidence>
<protein>
    <submittedName>
        <fullName evidence="3">Predicted protein</fullName>
    </submittedName>
</protein>
<evidence type="ECO:0000313" key="3">
    <source>
        <dbReference type="EMBL" id="EDR04216.1"/>
    </source>
</evidence>
<dbReference type="RefSeq" id="XP_001885107.1">
    <property type="nucleotide sequence ID" value="XM_001885072.1"/>
</dbReference>
<keyword evidence="4" id="KW-1185">Reference proteome</keyword>
<name>B0DMM3_LACBS</name>
<organism evidence="4">
    <name type="scientific">Laccaria bicolor (strain S238N-H82 / ATCC MYA-4686)</name>
    <name type="common">Bicoloured deceiver</name>
    <name type="synonym">Laccaria laccata var. bicolor</name>
    <dbReference type="NCBI Taxonomy" id="486041"/>
    <lineage>
        <taxon>Eukaryota</taxon>
        <taxon>Fungi</taxon>
        <taxon>Dikarya</taxon>
        <taxon>Basidiomycota</taxon>
        <taxon>Agaricomycotina</taxon>
        <taxon>Agaricomycetes</taxon>
        <taxon>Agaricomycetidae</taxon>
        <taxon>Agaricales</taxon>
        <taxon>Agaricineae</taxon>
        <taxon>Hydnangiaceae</taxon>
        <taxon>Laccaria</taxon>
    </lineage>
</organism>
<feature type="compositionally biased region" description="Basic and acidic residues" evidence="1">
    <location>
        <begin position="276"/>
        <end position="297"/>
    </location>
</feature>
<dbReference type="AlphaFoldDB" id="B0DMM3"/>
<dbReference type="Proteomes" id="UP000001194">
    <property type="component" value="Unassembled WGS sequence"/>
</dbReference>
<gene>
    <name evidence="3" type="ORF">LACBIDRAFT_304912</name>
</gene>
<feature type="region of interest" description="Disordered" evidence="1">
    <location>
        <begin position="239"/>
        <end position="309"/>
    </location>
</feature>
<feature type="transmembrane region" description="Helical" evidence="2">
    <location>
        <begin position="171"/>
        <end position="191"/>
    </location>
</feature>
<keyword evidence="2" id="KW-0472">Membrane</keyword>
<dbReference type="HOGENOM" id="CLU_063096_0_0_1"/>
<feature type="transmembrane region" description="Helical" evidence="2">
    <location>
        <begin position="21"/>
        <end position="45"/>
    </location>
</feature>
<sequence length="309" mass="33348">MDSRPPPPGPPPRYRRFYRGNLRPVVLSVAFVAALWSLFSGIGYLRNANVFSGQNSSLEIATIVFGSVYLLIAAIEAFGVFAAASQRLVPVRIFAFGSALVAILVIGLGLSQVVIHFTMKTAIINVCTTANEGDTFVYTGFWGPVYSDTLSTADARSWCTDSWNHGSWSNIISFLATSVLAVLFTGVAFAYHRQLLDPTSPANASRAPSSQVRMGAFPSHYNPPYNAAVAPTLPYTTYPQYPAPAGPPPGHEEDDDAFVPPYDGKPPRYSGGKWDYPAKDLKDPFADGDDAVERDVTSRPAPGGRETFG</sequence>
<reference evidence="3 4" key="1">
    <citation type="journal article" date="2008" name="Nature">
        <title>The genome of Laccaria bicolor provides insights into mycorrhizal symbiosis.</title>
        <authorList>
            <person name="Martin F."/>
            <person name="Aerts A."/>
            <person name="Ahren D."/>
            <person name="Brun A."/>
            <person name="Danchin E.G.J."/>
            <person name="Duchaussoy F."/>
            <person name="Gibon J."/>
            <person name="Kohler A."/>
            <person name="Lindquist E."/>
            <person name="Pereda V."/>
            <person name="Salamov A."/>
            <person name="Shapiro H.J."/>
            <person name="Wuyts J."/>
            <person name="Blaudez D."/>
            <person name="Buee M."/>
            <person name="Brokstein P."/>
            <person name="Canbaeck B."/>
            <person name="Cohen D."/>
            <person name="Courty P.E."/>
            <person name="Coutinho P.M."/>
            <person name="Delaruelle C."/>
            <person name="Detter J.C."/>
            <person name="Deveau A."/>
            <person name="DiFazio S."/>
            <person name="Duplessis S."/>
            <person name="Fraissinet-Tachet L."/>
            <person name="Lucic E."/>
            <person name="Frey-Klett P."/>
            <person name="Fourrey C."/>
            <person name="Feussner I."/>
            <person name="Gay G."/>
            <person name="Grimwood J."/>
            <person name="Hoegger P.J."/>
            <person name="Jain P."/>
            <person name="Kilaru S."/>
            <person name="Labbe J."/>
            <person name="Lin Y.C."/>
            <person name="Legue V."/>
            <person name="Le Tacon F."/>
            <person name="Marmeisse R."/>
            <person name="Melayah D."/>
            <person name="Montanini B."/>
            <person name="Muratet M."/>
            <person name="Nehls U."/>
            <person name="Niculita-Hirzel H."/>
            <person name="Oudot-Le Secq M.P."/>
            <person name="Peter M."/>
            <person name="Quesneville H."/>
            <person name="Rajashekar B."/>
            <person name="Reich M."/>
            <person name="Rouhier N."/>
            <person name="Schmutz J."/>
            <person name="Yin T."/>
            <person name="Chalot M."/>
            <person name="Henrissat B."/>
            <person name="Kuees U."/>
            <person name="Lucas S."/>
            <person name="Van de Peer Y."/>
            <person name="Podila G.K."/>
            <person name="Polle A."/>
            <person name="Pukkila P.J."/>
            <person name="Richardson P.M."/>
            <person name="Rouze P."/>
            <person name="Sanders I.R."/>
            <person name="Stajich J.E."/>
            <person name="Tunlid A."/>
            <person name="Tuskan G."/>
            <person name="Grigoriev I.V."/>
        </authorList>
    </citation>
    <scope>NUCLEOTIDE SEQUENCE [LARGE SCALE GENOMIC DNA]</scope>
    <source>
        <strain evidence="4">S238N-H82 / ATCC MYA-4686</strain>
    </source>
</reference>
<keyword evidence="2" id="KW-0812">Transmembrane</keyword>
<dbReference type="GeneID" id="6080825"/>
<proteinExistence type="predicted"/>
<evidence type="ECO:0000256" key="2">
    <source>
        <dbReference type="SAM" id="Phobius"/>
    </source>
</evidence>
<accession>B0DMM3</accession>
<dbReference type="KEGG" id="lbc:LACBIDRAFT_304912"/>
<keyword evidence="2" id="KW-1133">Transmembrane helix</keyword>
<evidence type="ECO:0000256" key="1">
    <source>
        <dbReference type="SAM" id="MobiDB-lite"/>
    </source>
</evidence>
<feature type="transmembrane region" description="Helical" evidence="2">
    <location>
        <begin position="93"/>
        <end position="115"/>
    </location>
</feature>